<evidence type="ECO:0000313" key="8">
    <source>
        <dbReference type="Proteomes" id="UP001169862"/>
    </source>
</evidence>
<reference evidence="7" key="1">
    <citation type="submission" date="2023-07" db="EMBL/GenBank/DDBJ databases">
        <title>Genome content predicts the carbon catabolic preferences of heterotrophic bacteria.</title>
        <authorList>
            <person name="Gralka M."/>
        </authorList>
    </citation>
    <scope>NUCLEOTIDE SEQUENCE</scope>
    <source>
        <strain evidence="7">I2M16</strain>
    </source>
</reference>
<dbReference type="Pfam" id="PF08281">
    <property type="entry name" value="Sigma70_r4_2"/>
    <property type="match status" value="1"/>
</dbReference>
<dbReference type="Gene3D" id="1.10.10.10">
    <property type="entry name" value="Winged helix-like DNA-binding domain superfamily/Winged helix DNA-binding domain"/>
    <property type="match status" value="1"/>
</dbReference>
<keyword evidence="2" id="KW-0805">Transcription regulation</keyword>
<gene>
    <name evidence="7" type="ORF">Q4490_01705</name>
</gene>
<comment type="similarity">
    <text evidence="1">Belongs to the sigma-70 factor family. ECF subfamily.</text>
</comment>
<dbReference type="NCBIfam" id="TIGR02937">
    <property type="entry name" value="sigma70-ECF"/>
    <property type="match status" value="1"/>
</dbReference>
<dbReference type="EMBL" id="JAUOPG010000001">
    <property type="protein sequence ID" value="MDO6452267.1"/>
    <property type="molecule type" value="Genomic_DNA"/>
</dbReference>
<dbReference type="Gene3D" id="1.10.1740.10">
    <property type="match status" value="1"/>
</dbReference>
<dbReference type="GO" id="GO:0006352">
    <property type="term" value="P:DNA-templated transcription initiation"/>
    <property type="evidence" value="ECO:0007669"/>
    <property type="project" value="InterPro"/>
</dbReference>
<evidence type="ECO:0000313" key="7">
    <source>
        <dbReference type="EMBL" id="MDO6452267.1"/>
    </source>
</evidence>
<dbReference type="InterPro" id="IPR014284">
    <property type="entry name" value="RNA_pol_sigma-70_dom"/>
</dbReference>
<dbReference type="InterPro" id="IPR013249">
    <property type="entry name" value="RNA_pol_sigma70_r4_t2"/>
</dbReference>
<evidence type="ECO:0000256" key="2">
    <source>
        <dbReference type="ARBA" id="ARBA00023015"/>
    </source>
</evidence>
<comment type="caution">
    <text evidence="7">The sequence shown here is derived from an EMBL/GenBank/DDBJ whole genome shotgun (WGS) entry which is preliminary data.</text>
</comment>
<sequence length="175" mass="19967">MSTLHLKNLAAMYQQHQPWLLNLFRFKLGNCDDAADLAQDAFLRLLKRPINFDSYTAAQSYLSKMANGMCIDYWRHEQIKQVWLETLAARPHATVPSPEQQAVLLELMIDVDCMLRELSSNARTAFLLSQLDGLTYAEIAAVIHVSERMVKKYMAEAMLKCLIFKAQLDTATTEP</sequence>
<dbReference type="CDD" id="cd06171">
    <property type="entry name" value="Sigma70_r4"/>
    <property type="match status" value="1"/>
</dbReference>
<dbReference type="Proteomes" id="UP001169862">
    <property type="component" value="Unassembled WGS sequence"/>
</dbReference>
<dbReference type="GO" id="GO:0016987">
    <property type="term" value="F:sigma factor activity"/>
    <property type="evidence" value="ECO:0007669"/>
    <property type="project" value="UniProtKB-KW"/>
</dbReference>
<dbReference type="RefSeq" id="WP_290035483.1">
    <property type="nucleotide sequence ID" value="NZ_CAXHZV010000001.1"/>
</dbReference>
<evidence type="ECO:0000256" key="1">
    <source>
        <dbReference type="ARBA" id="ARBA00010641"/>
    </source>
</evidence>
<dbReference type="InterPro" id="IPR013325">
    <property type="entry name" value="RNA_pol_sigma_r2"/>
</dbReference>
<dbReference type="InterPro" id="IPR013324">
    <property type="entry name" value="RNA_pol_sigma_r3/r4-like"/>
</dbReference>
<evidence type="ECO:0000256" key="4">
    <source>
        <dbReference type="ARBA" id="ARBA00023163"/>
    </source>
</evidence>
<protein>
    <submittedName>
        <fullName evidence="7">Sigma-70 family RNA polymerase sigma factor</fullName>
    </submittedName>
</protein>
<keyword evidence="3" id="KW-0731">Sigma factor</keyword>
<evidence type="ECO:0000259" key="5">
    <source>
        <dbReference type="Pfam" id="PF04542"/>
    </source>
</evidence>
<dbReference type="GO" id="GO:0003677">
    <property type="term" value="F:DNA binding"/>
    <property type="evidence" value="ECO:0007669"/>
    <property type="project" value="InterPro"/>
</dbReference>
<organism evidence="7 8">
    <name type="scientific">Neptunomonas phycophila</name>
    <dbReference type="NCBI Taxonomy" id="1572645"/>
    <lineage>
        <taxon>Bacteria</taxon>
        <taxon>Pseudomonadati</taxon>
        <taxon>Pseudomonadota</taxon>
        <taxon>Gammaproteobacteria</taxon>
        <taxon>Oceanospirillales</taxon>
        <taxon>Oceanospirillaceae</taxon>
        <taxon>Neptunomonas</taxon>
    </lineage>
</organism>
<dbReference type="AlphaFoldDB" id="A0AAW7XDL3"/>
<dbReference type="PANTHER" id="PTHR43133">
    <property type="entry name" value="RNA POLYMERASE ECF-TYPE SIGMA FACTO"/>
    <property type="match status" value="1"/>
</dbReference>
<feature type="domain" description="RNA polymerase sigma factor 70 region 4 type 2" evidence="6">
    <location>
        <begin position="111"/>
        <end position="161"/>
    </location>
</feature>
<dbReference type="InterPro" id="IPR007627">
    <property type="entry name" value="RNA_pol_sigma70_r2"/>
</dbReference>
<dbReference type="InterPro" id="IPR036388">
    <property type="entry name" value="WH-like_DNA-bd_sf"/>
</dbReference>
<evidence type="ECO:0000256" key="3">
    <source>
        <dbReference type="ARBA" id="ARBA00023082"/>
    </source>
</evidence>
<dbReference type="SUPFAM" id="SSF88659">
    <property type="entry name" value="Sigma3 and sigma4 domains of RNA polymerase sigma factors"/>
    <property type="match status" value="1"/>
</dbReference>
<proteinExistence type="inferred from homology"/>
<keyword evidence="4" id="KW-0804">Transcription</keyword>
<name>A0AAW7XDL3_9GAMM</name>
<accession>A0AAW7XDL3</accession>
<feature type="domain" description="RNA polymerase sigma-70 region 2" evidence="5">
    <location>
        <begin position="12"/>
        <end position="78"/>
    </location>
</feature>
<dbReference type="Pfam" id="PF04542">
    <property type="entry name" value="Sigma70_r2"/>
    <property type="match status" value="1"/>
</dbReference>
<dbReference type="PANTHER" id="PTHR43133:SF63">
    <property type="entry name" value="RNA POLYMERASE SIGMA FACTOR FECI-RELATED"/>
    <property type="match status" value="1"/>
</dbReference>
<dbReference type="InterPro" id="IPR039425">
    <property type="entry name" value="RNA_pol_sigma-70-like"/>
</dbReference>
<dbReference type="SUPFAM" id="SSF88946">
    <property type="entry name" value="Sigma2 domain of RNA polymerase sigma factors"/>
    <property type="match status" value="1"/>
</dbReference>
<evidence type="ECO:0000259" key="6">
    <source>
        <dbReference type="Pfam" id="PF08281"/>
    </source>
</evidence>